<sequence>MFLGLDLSTQQLKGVVIDDQLKLRYETVVAFDEDLPGYKTRKGVYVRGKQVLSPVALWVEALDLLCARMKEQQVPLHQIRSVSGSGQQHGSVWWSDQAESKLASLQHDKSLVEQLVPASFTYDLSPNWQDASTQAECDELEACVGGANRLAEITGSKAHHRFTGPQILRLRKTQPDIYSQTARISLVSSFLCSLLLGQITPIDASDVCGANLWDIRNECYHKPLMDLVSGGNAGDLAYKLGEVCMDGGRKLGRISSYFVEKYGFHKDCDIVPFTGDNPATILSLPLRERDAMISLGTSTTMLLSTPHFVPSPAYHLFAHPTTVGLHMAMLCYKNGSLAREQVRDAINAKQPIAAGQDPWQHFNELAKQLGFYFTLPEIIPLCEAGTWRFDRKNGLQQLPPDSSSTWHVPEDDARAILESQFLDIRLRSKAFFDPDSTDATSTTQQPDRIYVVGGSSRNPAIVQALGDVLGGQEGVYRQLVGASNACALGGANKAAWASLRQPQESFEDFVGRKWDEQSSVEKLGVGYDAKTWELYGEMLGDVAAAEALIVDGRV</sequence>
<comment type="caution">
    <text evidence="9">The sequence shown here is derived from an EMBL/GenBank/DDBJ whole genome shotgun (WGS) entry which is preliminary data.</text>
</comment>
<keyword evidence="6" id="KW-0547">Nucleotide-binding</keyword>
<reference evidence="9 10" key="1">
    <citation type="submission" date="2016-07" db="EMBL/GenBank/DDBJ databases">
        <title>Pervasive Adenine N6-methylation of Active Genes in Fungi.</title>
        <authorList>
            <consortium name="DOE Joint Genome Institute"/>
            <person name="Mondo S.J."/>
            <person name="Dannebaum R.O."/>
            <person name="Kuo R.C."/>
            <person name="Labutti K."/>
            <person name="Haridas S."/>
            <person name="Kuo A."/>
            <person name="Salamov A."/>
            <person name="Ahrendt S.R."/>
            <person name="Lipzen A."/>
            <person name="Sullivan W."/>
            <person name="Andreopoulos W.B."/>
            <person name="Clum A."/>
            <person name="Lindquist E."/>
            <person name="Daum C."/>
            <person name="Ramamoorthy G.K."/>
            <person name="Gryganskyi A."/>
            <person name="Culley D."/>
            <person name="Magnuson J.K."/>
            <person name="James T.Y."/>
            <person name="O'Malley M.A."/>
            <person name="Stajich J.E."/>
            <person name="Spatafora J.W."/>
            <person name="Visel A."/>
            <person name="Grigoriev I.V."/>
        </authorList>
    </citation>
    <scope>NUCLEOTIDE SEQUENCE [LARGE SCALE GENOMIC DNA]</scope>
    <source>
        <strain evidence="9 10">12-1054</strain>
    </source>
</reference>
<dbReference type="PANTHER" id="PTHR10196:SF57">
    <property type="entry name" value="XYLULOSE KINASE"/>
    <property type="match status" value="1"/>
</dbReference>
<keyword evidence="6" id="KW-0067">ATP-binding</keyword>
<dbReference type="RefSeq" id="XP_040724150.1">
    <property type="nucleotide sequence ID" value="XM_040871983.1"/>
</dbReference>
<dbReference type="GO" id="GO:0004856">
    <property type="term" value="F:D-xylulokinase activity"/>
    <property type="evidence" value="ECO:0007669"/>
    <property type="project" value="UniProtKB-UniRule"/>
</dbReference>
<dbReference type="GO" id="GO:0005997">
    <property type="term" value="P:xylulose metabolic process"/>
    <property type="evidence" value="ECO:0007669"/>
    <property type="project" value="TreeGrafter"/>
</dbReference>
<evidence type="ECO:0000259" key="7">
    <source>
        <dbReference type="Pfam" id="PF00370"/>
    </source>
</evidence>
<dbReference type="InterPro" id="IPR018485">
    <property type="entry name" value="FGGY_C"/>
</dbReference>
<dbReference type="InterPro" id="IPR018484">
    <property type="entry name" value="FGGY_N"/>
</dbReference>
<dbReference type="CDD" id="cd07776">
    <property type="entry name" value="ASKHA_NBD_FGGY_SpXK-like"/>
    <property type="match status" value="1"/>
</dbReference>
<dbReference type="STRING" id="56484.A0A1Y2F9L2"/>
<feature type="domain" description="Carbohydrate kinase FGGY C-terminal" evidence="8">
    <location>
        <begin position="291"/>
        <end position="497"/>
    </location>
</feature>
<dbReference type="OMA" id="NSCALGG"/>
<dbReference type="GeneID" id="63788582"/>
<evidence type="ECO:0000256" key="3">
    <source>
        <dbReference type="ARBA" id="ARBA00022679"/>
    </source>
</evidence>
<dbReference type="EC" id="2.7.1.17" evidence="6"/>
<dbReference type="Pfam" id="PF00370">
    <property type="entry name" value="FGGY_N"/>
    <property type="match status" value="1"/>
</dbReference>
<protein>
    <recommendedName>
        <fullName evidence="6">Xylulose kinase</fullName>
        <ecNumber evidence="6">2.7.1.17</ecNumber>
    </recommendedName>
</protein>
<evidence type="ECO:0000256" key="6">
    <source>
        <dbReference type="RuleBase" id="RU367058"/>
    </source>
</evidence>
<dbReference type="OrthoDB" id="1728974at2759"/>
<proteinExistence type="inferred from homology"/>
<keyword evidence="2 6" id="KW-0859">Xylose metabolism</keyword>
<evidence type="ECO:0000256" key="2">
    <source>
        <dbReference type="ARBA" id="ARBA00022629"/>
    </source>
</evidence>
<comment type="catalytic activity">
    <reaction evidence="5 6">
        <text>D-xylulose + ATP = D-xylulose 5-phosphate + ADP + H(+)</text>
        <dbReference type="Rhea" id="RHEA:10964"/>
        <dbReference type="ChEBI" id="CHEBI:15378"/>
        <dbReference type="ChEBI" id="CHEBI:17140"/>
        <dbReference type="ChEBI" id="CHEBI:30616"/>
        <dbReference type="ChEBI" id="CHEBI:57737"/>
        <dbReference type="ChEBI" id="CHEBI:456216"/>
        <dbReference type="EC" id="2.7.1.17"/>
    </reaction>
</comment>
<keyword evidence="10" id="KW-1185">Reference proteome</keyword>
<comment type="similarity">
    <text evidence="1 6">Belongs to the FGGY kinase family.</text>
</comment>
<dbReference type="SUPFAM" id="SSF53067">
    <property type="entry name" value="Actin-like ATPase domain"/>
    <property type="match status" value="2"/>
</dbReference>
<dbReference type="FunFam" id="3.30.420.40:FF:000118">
    <property type="entry name" value="Xylulose kinase 2"/>
    <property type="match status" value="1"/>
</dbReference>
<keyword evidence="3 6" id="KW-0808">Transferase</keyword>
<accession>A0A1Y2F9L2</accession>
<evidence type="ECO:0000256" key="1">
    <source>
        <dbReference type="ARBA" id="ARBA00009156"/>
    </source>
</evidence>
<dbReference type="Gene3D" id="3.30.420.40">
    <property type="match status" value="2"/>
</dbReference>
<dbReference type="InterPro" id="IPR042024">
    <property type="entry name" value="D-XK_euk"/>
</dbReference>
<dbReference type="GO" id="GO:0005524">
    <property type="term" value="F:ATP binding"/>
    <property type="evidence" value="ECO:0007669"/>
    <property type="project" value="UniProtKB-UniRule"/>
</dbReference>
<evidence type="ECO:0000256" key="4">
    <source>
        <dbReference type="ARBA" id="ARBA00022777"/>
    </source>
</evidence>
<dbReference type="InterPro" id="IPR043129">
    <property type="entry name" value="ATPase_NBD"/>
</dbReference>
<dbReference type="Pfam" id="PF02782">
    <property type="entry name" value="FGGY_C"/>
    <property type="match status" value="1"/>
</dbReference>
<evidence type="ECO:0000313" key="9">
    <source>
        <dbReference type="EMBL" id="ORY80016.1"/>
    </source>
</evidence>
<comment type="function">
    <text evidence="6">Highly specific D-xylulose kinase which participates in the catabolism of xylose. Xylose is a major component of hemicelluloses such as xylan. Most fungi utilize D-xylose via three enzymatic reactions, xylose reductase (XR), xylitol dehydrogenase (XDH), and xylulokinase, to form xylulose 5-phosphate, which enters pentose phosphate pathway.</text>
</comment>
<feature type="domain" description="Carbohydrate kinase FGGY N-terminal" evidence="7">
    <location>
        <begin position="128"/>
        <end position="282"/>
    </location>
</feature>
<dbReference type="PANTHER" id="PTHR10196">
    <property type="entry name" value="SUGAR KINASE"/>
    <property type="match status" value="1"/>
</dbReference>
<dbReference type="AlphaFoldDB" id="A0A1Y2F9L2"/>
<evidence type="ECO:0000259" key="8">
    <source>
        <dbReference type="Pfam" id="PF02782"/>
    </source>
</evidence>
<dbReference type="GO" id="GO:0042732">
    <property type="term" value="P:D-xylose metabolic process"/>
    <property type="evidence" value="ECO:0007669"/>
    <property type="project" value="UniProtKB-UniRule"/>
</dbReference>
<name>A0A1Y2F9L2_PROLT</name>
<dbReference type="EMBL" id="MCFI01000014">
    <property type="protein sequence ID" value="ORY80016.1"/>
    <property type="molecule type" value="Genomic_DNA"/>
</dbReference>
<dbReference type="Proteomes" id="UP000193685">
    <property type="component" value="Unassembled WGS sequence"/>
</dbReference>
<keyword evidence="6" id="KW-0119">Carbohydrate metabolism</keyword>
<organism evidence="9 10">
    <name type="scientific">Protomyces lactucae-debilis</name>
    <dbReference type="NCBI Taxonomy" id="2754530"/>
    <lineage>
        <taxon>Eukaryota</taxon>
        <taxon>Fungi</taxon>
        <taxon>Dikarya</taxon>
        <taxon>Ascomycota</taxon>
        <taxon>Taphrinomycotina</taxon>
        <taxon>Taphrinomycetes</taxon>
        <taxon>Taphrinales</taxon>
        <taxon>Protomycetaceae</taxon>
        <taxon>Protomyces</taxon>
    </lineage>
</organism>
<dbReference type="GO" id="GO:0005829">
    <property type="term" value="C:cytosol"/>
    <property type="evidence" value="ECO:0007669"/>
    <property type="project" value="TreeGrafter"/>
</dbReference>
<keyword evidence="4 6" id="KW-0418">Kinase</keyword>
<gene>
    <name evidence="9" type="ORF">BCR37DRAFT_403210</name>
</gene>
<evidence type="ECO:0000313" key="10">
    <source>
        <dbReference type="Proteomes" id="UP000193685"/>
    </source>
</evidence>
<evidence type="ECO:0000256" key="5">
    <source>
        <dbReference type="ARBA" id="ARBA00048885"/>
    </source>
</evidence>